<dbReference type="Proteomes" id="UP001165083">
    <property type="component" value="Unassembled WGS sequence"/>
</dbReference>
<feature type="compositionally biased region" description="Acidic residues" evidence="1">
    <location>
        <begin position="124"/>
        <end position="136"/>
    </location>
</feature>
<keyword evidence="3" id="KW-1185">Reference proteome</keyword>
<dbReference type="AlphaFoldDB" id="A0A9W6X9M4"/>
<evidence type="ECO:0000313" key="2">
    <source>
        <dbReference type="EMBL" id="GMF34320.1"/>
    </source>
</evidence>
<name>A0A9W6X9M4_9STRA</name>
<reference evidence="2" key="1">
    <citation type="submission" date="2023-04" db="EMBL/GenBank/DDBJ databases">
        <title>Phytophthora lilii NBRC 32176.</title>
        <authorList>
            <person name="Ichikawa N."/>
            <person name="Sato H."/>
            <person name="Tonouchi N."/>
        </authorList>
    </citation>
    <scope>NUCLEOTIDE SEQUENCE</scope>
    <source>
        <strain evidence="2">NBRC 32176</strain>
    </source>
</reference>
<gene>
    <name evidence="2" type="ORF">Plil01_001462200</name>
</gene>
<feature type="compositionally biased region" description="Basic and acidic residues" evidence="1">
    <location>
        <begin position="101"/>
        <end position="117"/>
    </location>
</feature>
<comment type="caution">
    <text evidence="2">The sequence shown here is derived from an EMBL/GenBank/DDBJ whole genome shotgun (WGS) entry which is preliminary data.</text>
</comment>
<sequence length="204" mass="23808">MEEPTAPEDTSEDTSEDFYKGVNDVAKQAINNRAYVKGKKTLREVVHNHVWTYLNKQREFRREDSNRRRQEMAAKFADEVMKESAKLLERKRIDTPPNKSPTDKRATKSANHDEDISRQLFQQSDDDEESDDEETKEEIKKEKELRKLNPGIKKYILTISTATKVNLQQTCTKKFDIGLETLWRSAKARTILMTMLLNRQGSIK</sequence>
<accession>A0A9W6X9M4</accession>
<organism evidence="2 3">
    <name type="scientific">Phytophthora lilii</name>
    <dbReference type="NCBI Taxonomy" id="2077276"/>
    <lineage>
        <taxon>Eukaryota</taxon>
        <taxon>Sar</taxon>
        <taxon>Stramenopiles</taxon>
        <taxon>Oomycota</taxon>
        <taxon>Peronosporomycetes</taxon>
        <taxon>Peronosporales</taxon>
        <taxon>Peronosporaceae</taxon>
        <taxon>Phytophthora</taxon>
    </lineage>
</organism>
<proteinExistence type="predicted"/>
<dbReference type="EMBL" id="BSXW01001173">
    <property type="protein sequence ID" value="GMF34320.1"/>
    <property type="molecule type" value="Genomic_DNA"/>
</dbReference>
<evidence type="ECO:0000313" key="3">
    <source>
        <dbReference type="Proteomes" id="UP001165083"/>
    </source>
</evidence>
<evidence type="ECO:0000256" key="1">
    <source>
        <dbReference type="SAM" id="MobiDB-lite"/>
    </source>
</evidence>
<feature type="region of interest" description="Disordered" evidence="1">
    <location>
        <begin position="88"/>
        <end position="140"/>
    </location>
</feature>
<protein>
    <submittedName>
        <fullName evidence="2">Unnamed protein product</fullName>
    </submittedName>
</protein>